<feature type="region of interest" description="Disordered" evidence="1">
    <location>
        <begin position="36"/>
        <end position="63"/>
    </location>
</feature>
<protein>
    <submittedName>
        <fullName evidence="2">Uncharacterized protein</fullName>
    </submittedName>
</protein>
<sequence length="84" mass="9277">MGKVWTLQAKKRRRPQSARASQKVVVRNHRTLALGDISMPTGDLRGSVPDPESLRQERKKAQSLVEEVPALGVDECSHASTDLT</sequence>
<organism evidence="2 3">
    <name type="scientific">Pleurodeles waltl</name>
    <name type="common">Iberian ribbed newt</name>
    <dbReference type="NCBI Taxonomy" id="8319"/>
    <lineage>
        <taxon>Eukaryota</taxon>
        <taxon>Metazoa</taxon>
        <taxon>Chordata</taxon>
        <taxon>Craniata</taxon>
        <taxon>Vertebrata</taxon>
        <taxon>Euteleostomi</taxon>
        <taxon>Amphibia</taxon>
        <taxon>Batrachia</taxon>
        <taxon>Caudata</taxon>
        <taxon>Salamandroidea</taxon>
        <taxon>Salamandridae</taxon>
        <taxon>Pleurodelinae</taxon>
        <taxon>Pleurodeles</taxon>
    </lineage>
</organism>
<feature type="region of interest" description="Disordered" evidence="1">
    <location>
        <begin position="1"/>
        <end position="24"/>
    </location>
</feature>
<accession>A0AAV7RST8</accession>
<gene>
    <name evidence="2" type="ORF">NDU88_007580</name>
</gene>
<comment type="caution">
    <text evidence="2">The sequence shown here is derived from an EMBL/GenBank/DDBJ whole genome shotgun (WGS) entry which is preliminary data.</text>
</comment>
<dbReference type="AlphaFoldDB" id="A0AAV7RST8"/>
<evidence type="ECO:0000256" key="1">
    <source>
        <dbReference type="SAM" id="MobiDB-lite"/>
    </source>
</evidence>
<dbReference type="EMBL" id="JANPWB010000009">
    <property type="protein sequence ID" value="KAJ1154837.1"/>
    <property type="molecule type" value="Genomic_DNA"/>
</dbReference>
<name>A0AAV7RST8_PLEWA</name>
<reference evidence="2" key="1">
    <citation type="journal article" date="2022" name="bioRxiv">
        <title>Sequencing and chromosome-scale assembly of the giantPleurodeles waltlgenome.</title>
        <authorList>
            <person name="Brown T."/>
            <person name="Elewa A."/>
            <person name="Iarovenko S."/>
            <person name="Subramanian E."/>
            <person name="Araus A.J."/>
            <person name="Petzold A."/>
            <person name="Susuki M."/>
            <person name="Suzuki K.-i.T."/>
            <person name="Hayashi T."/>
            <person name="Toyoda A."/>
            <person name="Oliveira C."/>
            <person name="Osipova E."/>
            <person name="Leigh N.D."/>
            <person name="Simon A."/>
            <person name="Yun M.H."/>
        </authorList>
    </citation>
    <scope>NUCLEOTIDE SEQUENCE</scope>
    <source>
        <strain evidence="2">20211129_DDA</strain>
        <tissue evidence="2">Liver</tissue>
    </source>
</reference>
<proteinExistence type="predicted"/>
<keyword evidence="3" id="KW-1185">Reference proteome</keyword>
<dbReference type="Proteomes" id="UP001066276">
    <property type="component" value="Chromosome 5"/>
</dbReference>
<evidence type="ECO:0000313" key="3">
    <source>
        <dbReference type="Proteomes" id="UP001066276"/>
    </source>
</evidence>
<evidence type="ECO:0000313" key="2">
    <source>
        <dbReference type="EMBL" id="KAJ1154837.1"/>
    </source>
</evidence>